<dbReference type="OrthoDB" id="9800167at2"/>
<evidence type="ECO:0000256" key="3">
    <source>
        <dbReference type="ARBA" id="ARBA00022827"/>
    </source>
</evidence>
<evidence type="ECO:0000256" key="2">
    <source>
        <dbReference type="ARBA" id="ARBA00022630"/>
    </source>
</evidence>
<name>A0A1H6RMQ9_9GAMM</name>
<dbReference type="AlphaFoldDB" id="A0A1H6RMQ9"/>
<dbReference type="Gene3D" id="3.50.50.60">
    <property type="entry name" value="FAD/NAD(P)-binding domain"/>
    <property type="match status" value="2"/>
</dbReference>
<dbReference type="InterPro" id="IPR023753">
    <property type="entry name" value="FAD/NAD-binding_dom"/>
</dbReference>
<dbReference type="SUPFAM" id="SSF55424">
    <property type="entry name" value="FAD/NAD-linked reductases, dimerisation (C-terminal) domain"/>
    <property type="match status" value="1"/>
</dbReference>
<dbReference type="PANTHER" id="PTHR43014">
    <property type="entry name" value="MERCURIC REDUCTASE"/>
    <property type="match status" value="1"/>
</dbReference>
<dbReference type="InterPro" id="IPR004099">
    <property type="entry name" value="Pyr_nucl-diS_OxRdtase_dimer"/>
</dbReference>
<dbReference type="PRINTS" id="PR00411">
    <property type="entry name" value="PNDRDTASEI"/>
</dbReference>
<dbReference type="EMBL" id="FNYH01000003">
    <property type="protein sequence ID" value="SEI52492.1"/>
    <property type="molecule type" value="Genomic_DNA"/>
</dbReference>
<keyword evidence="7" id="KW-1185">Reference proteome</keyword>
<dbReference type="NCBIfam" id="NF004939">
    <property type="entry name" value="PRK06292.1-1"/>
    <property type="match status" value="1"/>
</dbReference>
<dbReference type="Proteomes" id="UP000242999">
    <property type="component" value="Unassembled WGS sequence"/>
</dbReference>
<keyword evidence="2" id="KW-0285">Flavoprotein</keyword>
<feature type="domain" description="FAD/NAD(P)-binding" evidence="5">
    <location>
        <begin position="8"/>
        <end position="338"/>
    </location>
</feature>
<protein>
    <submittedName>
        <fullName evidence="6">Dihydrolipoamide dehydrogenase</fullName>
    </submittedName>
</protein>
<dbReference type="InterPro" id="IPR036188">
    <property type="entry name" value="FAD/NAD-bd_sf"/>
</dbReference>
<dbReference type="PANTHER" id="PTHR43014:SF4">
    <property type="entry name" value="PYRIDINE NUCLEOTIDE-DISULFIDE OXIDOREDUCTASE RCLA-RELATED"/>
    <property type="match status" value="1"/>
</dbReference>
<dbReference type="Pfam" id="PF07992">
    <property type="entry name" value="Pyr_redox_2"/>
    <property type="match status" value="1"/>
</dbReference>
<proteinExistence type="predicted"/>
<evidence type="ECO:0000256" key="1">
    <source>
        <dbReference type="ARBA" id="ARBA00001974"/>
    </source>
</evidence>
<evidence type="ECO:0000313" key="7">
    <source>
        <dbReference type="Proteomes" id="UP000242999"/>
    </source>
</evidence>
<dbReference type="PRINTS" id="PR00368">
    <property type="entry name" value="FADPNR"/>
</dbReference>
<feature type="domain" description="Pyridine nucleotide-disulphide oxidoreductase dimerisation" evidence="4">
    <location>
        <begin position="364"/>
        <end position="470"/>
    </location>
</feature>
<organism evidence="6 7">
    <name type="scientific">Allopseudospirillum japonicum</name>
    <dbReference type="NCBI Taxonomy" id="64971"/>
    <lineage>
        <taxon>Bacteria</taxon>
        <taxon>Pseudomonadati</taxon>
        <taxon>Pseudomonadota</taxon>
        <taxon>Gammaproteobacteria</taxon>
        <taxon>Oceanospirillales</taxon>
        <taxon>Oceanospirillaceae</taxon>
        <taxon>Allopseudospirillum</taxon>
    </lineage>
</organism>
<reference evidence="7" key="1">
    <citation type="submission" date="2016-10" db="EMBL/GenBank/DDBJ databases">
        <authorList>
            <person name="Varghese N."/>
            <person name="Submissions S."/>
        </authorList>
    </citation>
    <scope>NUCLEOTIDE SEQUENCE [LARGE SCALE GENOMIC DNA]</scope>
    <source>
        <strain evidence="7">DSM 7165</strain>
    </source>
</reference>
<dbReference type="InterPro" id="IPR016156">
    <property type="entry name" value="FAD/NAD-linked_Rdtase_dimer_sf"/>
</dbReference>
<evidence type="ECO:0000313" key="6">
    <source>
        <dbReference type="EMBL" id="SEI52492.1"/>
    </source>
</evidence>
<dbReference type="SUPFAM" id="SSF51905">
    <property type="entry name" value="FAD/NAD(P)-binding domain"/>
    <property type="match status" value="1"/>
</dbReference>
<dbReference type="STRING" id="64971.SAMN05421831_103191"/>
<accession>A0A1H6RMQ9</accession>
<dbReference type="Pfam" id="PF02852">
    <property type="entry name" value="Pyr_redox_dim"/>
    <property type="match status" value="1"/>
</dbReference>
<dbReference type="GO" id="GO:0050660">
    <property type="term" value="F:flavin adenine dinucleotide binding"/>
    <property type="evidence" value="ECO:0007669"/>
    <property type="project" value="TreeGrafter"/>
</dbReference>
<sequence>MMPLKCVDVAIIGAGSAGLSAYQAAARFTDQIALIDACFSHKSNASHAYIPTKLLVAASEVATCITHHDRFGLQLDSQVHTQEVLSHIRQQNALVKTSWQQNLAEIPDTHKIQGQAHFADPHTLILTQANGHSQAIYAQRIVIATGAHLLWPASLAHLSQQQASKILDTHTLFDLPHLPKSLAIIGADTQALEIAQALQVLGVKVEVFTEKQQFGLLTDPWIRAQAQAYLQTKLTLHTQTKIHHVGYDAQENQVTIHYQTPNALQSTQVDYVLNLFAYQANLQHLALENAHIRLDDQGFPRFNQYTLQCISQDNSASHIFIIGDANQDRLHLHEALDEGCIAGENAGRYPKVQAGQRRCPLAIGFTQPSMAKIGLGYADLLERYRDEHKFALGQAQCTHLDARVHMMHLQVGWIRLYAEQGSGLFLGAELCTPRAEHLAHLLAWACQQRMSAQQMLAMPFYHPVLEETLRCALIDLNAQLKLGPVPDYTCMHL</sequence>
<evidence type="ECO:0000259" key="4">
    <source>
        <dbReference type="Pfam" id="PF02852"/>
    </source>
</evidence>
<comment type="cofactor">
    <cofactor evidence="1">
        <name>FAD</name>
        <dbReference type="ChEBI" id="CHEBI:57692"/>
    </cofactor>
</comment>
<keyword evidence="3" id="KW-0274">FAD</keyword>
<gene>
    <name evidence="6" type="ORF">SAMN05421831_103191</name>
</gene>
<dbReference type="Gene3D" id="3.30.390.30">
    <property type="match status" value="1"/>
</dbReference>
<dbReference type="GO" id="GO:0003955">
    <property type="term" value="F:NAD(P)H dehydrogenase (quinone) activity"/>
    <property type="evidence" value="ECO:0007669"/>
    <property type="project" value="TreeGrafter"/>
</dbReference>
<evidence type="ECO:0000259" key="5">
    <source>
        <dbReference type="Pfam" id="PF07992"/>
    </source>
</evidence>
<dbReference type="RefSeq" id="WP_093308844.1">
    <property type="nucleotide sequence ID" value="NZ_FNYH01000003.1"/>
</dbReference>